<accession>A0ABQ6LIS1</accession>
<evidence type="ECO:0000256" key="1">
    <source>
        <dbReference type="SAM" id="MobiDB-lite"/>
    </source>
</evidence>
<comment type="caution">
    <text evidence="2">The sequence shown here is derived from an EMBL/GenBank/DDBJ whole genome shotgun (WGS) entry which is preliminary data.</text>
</comment>
<feature type="compositionally biased region" description="Basic and acidic residues" evidence="1">
    <location>
        <begin position="68"/>
        <end position="78"/>
    </location>
</feature>
<keyword evidence="3" id="KW-1185">Reference proteome</keyword>
<evidence type="ECO:0000313" key="2">
    <source>
        <dbReference type="EMBL" id="GMG82130.1"/>
    </source>
</evidence>
<feature type="region of interest" description="Disordered" evidence="1">
    <location>
        <begin position="1"/>
        <end position="41"/>
    </location>
</feature>
<dbReference type="Proteomes" id="UP001239909">
    <property type="component" value="Unassembled WGS sequence"/>
</dbReference>
<proteinExistence type="predicted"/>
<evidence type="ECO:0000313" key="3">
    <source>
        <dbReference type="Proteomes" id="UP001239909"/>
    </source>
</evidence>
<name>A0ABQ6LIS1_9RHOB</name>
<dbReference type="EMBL" id="BSYI01000008">
    <property type="protein sequence ID" value="GMG82130.1"/>
    <property type="molecule type" value="Genomic_DNA"/>
</dbReference>
<gene>
    <name evidence="2" type="ORF">LNKW23_13430</name>
</gene>
<protein>
    <submittedName>
        <fullName evidence="2">Uncharacterized protein</fullName>
    </submittedName>
</protein>
<sequence>MGTSPSAADTSGDPNEPPGANPAGSPTDAVPPAQGSIAAGPDILAGAANDGIIGNVGAVSPFLGRSGDIPEWHRDRPAGSRSGANGGTLPAMRIGGHPRDRTRCRNGKMC</sequence>
<feature type="compositionally biased region" description="Polar residues" evidence="1">
    <location>
        <begin position="1"/>
        <end position="13"/>
    </location>
</feature>
<reference evidence="2 3" key="1">
    <citation type="submission" date="2023-04" db="EMBL/GenBank/DDBJ databases">
        <title>Marinoamorphus aggregata gen. nov., sp. Nov., isolate from tissue of brittle star Ophioplocus japonicus.</title>
        <authorList>
            <person name="Kawano K."/>
            <person name="Sawayama S."/>
            <person name="Nakagawa S."/>
        </authorList>
    </citation>
    <scope>NUCLEOTIDE SEQUENCE [LARGE SCALE GENOMIC DNA]</scope>
    <source>
        <strain evidence="2 3">NKW23</strain>
    </source>
</reference>
<feature type="region of interest" description="Disordered" evidence="1">
    <location>
        <begin position="62"/>
        <end position="110"/>
    </location>
</feature>
<organism evidence="2 3">
    <name type="scientific">Paralimibaculum aggregatum</name>
    <dbReference type="NCBI Taxonomy" id="3036245"/>
    <lineage>
        <taxon>Bacteria</taxon>
        <taxon>Pseudomonadati</taxon>
        <taxon>Pseudomonadota</taxon>
        <taxon>Alphaproteobacteria</taxon>
        <taxon>Rhodobacterales</taxon>
        <taxon>Paracoccaceae</taxon>
        <taxon>Paralimibaculum</taxon>
    </lineage>
</organism>